<dbReference type="AlphaFoldDB" id="A0A9P1LC45"/>
<protein>
    <submittedName>
        <fullName evidence="2 3">PE family protein</fullName>
    </submittedName>
</protein>
<accession>A0A9P1LC45</accession>
<evidence type="ECO:0000259" key="1">
    <source>
        <dbReference type="Pfam" id="PF00934"/>
    </source>
</evidence>
<dbReference type="EMBL" id="COPH01000030">
    <property type="protein sequence ID" value="CLW79427.1"/>
    <property type="molecule type" value="Genomic_DNA"/>
</dbReference>
<organism evidence="2 4">
    <name type="scientific">Mycobacterium tuberculosis</name>
    <dbReference type="NCBI Taxonomy" id="1773"/>
    <lineage>
        <taxon>Bacteria</taxon>
        <taxon>Bacillati</taxon>
        <taxon>Actinomycetota</taxon>
        <taxon>Actinomycetes</taxon>
        <taxon>Mycobacteriales</taxon>
        <taxon>Mycobacteriaceae</taxon>
        <taxon>Mycobacterium</taxon>
        <taxon>Mycobacterium tuberculosis complex</taxon>
    </lineage>
</organism>
<evidence type="ECO:0000313" key="5">
    <source>
        <dbReference type="Proteomes" id="UP000300237"/>
    </source>
</evidence>
<dbReference type="Proteomes" id="UP000050139">
    <property type="component" value="Unassembled WGS sequence"/>
</dbReference>
<dbReference type="EMBL" id="LR027516">
    <property type="protein sequence ID" value="VCU50379.1"/>
    <property type="molecule type" value="Genomic_DNA"/>
</dbReference>
<evidence type="ECO:0000313" key="2">
    <source>
        <dbReference type="EMBL" id="CLW79427.1"/>
    </source>
</evidence>
<gene>
    <name evidence="3" type="primary">PE21</name>
    <name evidence="3" type="ORF">DKC2_2220</name>
    <name evidence="2" type="ORF">ERS094118_03314</name>
</gene>
<reference evidence="3 5" key="2">
    <citation type="submission" date="2018-08" db="EMBL/GenBank/DDBJ databases">
        <authorList>
            <person name="Fokvardsen B D."/>
            <person name="Norman A."/>
        </authorList>
    </citation>
    <scope>NUCLEOTIDE SEQUENCE [LARGE SCALE GENOMIC DNA]</scope>
    <source>
        <strain evidence="3 5">DKC2</strain>
    </source>
</reference>
<dbReference type="InterPro" id="IPR038332">
    <property type="entry name" value="PPE_sf"/>
</dbReference>
<dbReference type="SUPFAM" id="SSF140459">
    <property type="entry name" value="PE/PPE dimer-like"/>
    <property type="match status" value="1"/>
</dbReference>
<reference evidence="2 4" key="1">
    <citation type="submission" date="2015-03" db="EMBL/GenBank/DDBJ databases">
        <authorList>
            <consortium name="Pathogen Informatics"/>
            <person name="Murphy D."/>
        </authorList>
    </citation>
    <scope>NUCLEOTIDE SEQUENCE [LARGE SCALE GENOMIC DNA]</scope>
    <source>
        <strain evidence="2 4">0268S</strain>
    </source>
</reference>
<evidence type="ECO:0000313" key="4">
    <source>
        <dbReference type="Proteomes" id="UP000050139"/>
    </source>
</evidence>
<dbReference type="Gene3D" id="1.10.287.850">
    <property type="entry name" value="HP0062-like domain"/>
    <property type="match status" value="1"/>
</dbReference>
<proteinExistence type="predicted"/>
<sequence>MSFVIASPEALLAAATDLAAIRSTIRAANAAAAVPTTGALAPAADEVSAGIAALFGAQARAIKRSAPRRRRFMTGSSNCLTPVEVHMRAPRLPTRSRTC</sequence>
<feature type="domain" description="PE" evidence="1">
    <location>
        <begin position="4"/>
        <end position="67"/>
    </location>
</feature>
<dbReference type="InterPro" id="IPR000084">
    <property type="entry name" value="PE-PGRS_N"/>
</dbReference>
<dbReference type="Pfam" id="PF00934">
    <property type="entry name" value="PE"/>
    <property type="match status" value="1"/>
</dbReference>
<name>A0A9P1LC45_MYCTX</name>
<evidence type="ECO:0000313" key="3">
    <source>
        <dbReference type="EMBL" id="VCU50379.1"/>
    </source>
</evidence>
<dbReference type="Proteomes" id="UP000300237">
    <property type="component" value="Chromosome"/>
</dbReference>